<organism evidence="2 3">
    <name type="scientific">Phenylobacterium conjunctum</name>
    <dbReference type="NCBI Taxonomy" id="1298959"/>
    <lineage>
        <taxon>Bacteria</taxon>
        <taxon>Pseudomonadati</taxon>
        <taxon>Pseudomonadota</taxon>
        <taxon>Alphaproteobacteria</taxon>
        <taxon>Caulobacterales</taxon>
        <taxon>Caulobacteraceae</taxon>
        <taxon>Phenylobacterium</taxon>
    </lineage>
</organism>
<evidence type="ECO:0000313" key="3">
    <source>
        <dbReference type="Proteomes" id="UP001597216"/>
    </source>
</evidence>
<reference evidence="3" key="1">
    <citation type="journal article" date="2019" name="Int. J. Syst. Evol. Microbiol.">
        <title>The Global Catalogue of Microorganisms (GCM) 10K type strain sequencing project: providing services to taxonomists for standard genome sequencing and annotation.</title>
        <authorList>
            <consortium name="The Broad Institute Genomics Platform"/>
            <consortium name="The Broad Institute Genome Sequencing Center for Infectious Disease"/>
            <person name="Wu L."/>
            <person name="Ma J."/>
        </authorList>
    </citation>
    <scope>NUCLEOTIDE SEQUENCE [LARGE SCALE GENOMIC DNA]</scope>
    <source>
        <strain evidence="3">CCUG 55074</strain>
    </source>
</reference>
<feature type="compositionally biased region" description="Basic and acidic residues" evidence="1">
    <location>
        <begin position="15"/>
        <end position="30"/>
    </location>
</feature>
<proteinExistence type="predicted"/>
<gene>
    <name evidence="2" type="ORF">ACFQ27_04500</name>
</gene>
<evidence type="ECO:0008006" key="4">
    <source>
        <dbReference type="Google" id="ProtNLM"/>
    </source>
</evidence>
<name>A0ABW3T2E1_9CAUL</name>
<evidence type="ECO:0000256" key="1">
    <source>
        <dbReference type="SAM" id="MobiDB-lite"/>
    </source>
</evidence>
<feature type="non-terminal residue" evidence="2">
    <location>
        <position position="1"/>
    </location>
</feature>
<dbReference type="Proteomes" id="UP001597216">
    <property type="component" value="Unassembled WGS sequence"/>
</dbReference>
<comment type="caution">
    <text evidence="2">The sequence shown here is derived from an EMBL/GenBank/DDBJ whole genome shotgun (WGS) entry which is preliminary data.</text>
</comment>
<keyword evidence="3" id="KW-1185">Reference proteome</keyword>
<feature type="region of interest" description="Disordered" evidence="1">
    <location>
        <begin position="1"/>
        <end position="38"/>
    </location>
</feature>
<protein>
    <recommendedName>
        <fullName evidence="4">Lipopolysaccharide export system protein LptA</fullName>
    </recommendedName>
</protein>
<accession>A0ABW3T2E1</accession>
<dbReference type="EMBL" id="JBHTLQ010000006">
    <property type="protein sequence ID" value="MFD1189830.1"/>
    <property type="molecule type" value="Genomic_DNA"/>
</dbReference>
<sequence>PPAPPAPGAAAEAAKVAEDAARDAKVEVRDGQTSAKVTASAGDHKIEIQGDSDADEAHINLPGIHIDAQGDSANVQVGPIHINANDETATIRMRKDVRLRGEALARERRGVRATFIYVNHDKAGAYSFVGYEASGRRTGPIVVALVKAKGEKDKGGNDMYDDVKRLVRKNGGA</sequence>
<evidence type="ECO:0000313" key="2">
    <source>
        <dbReference type="EMBL" id="MFD1189830.1"/>
    </source>
</evidence>